<dbReference type="InParanoid" id="W4KCR8"/>
<dbReference type="HOGENOM" id="CLU_612587_0_0_1"/>
<accession>W4KCR8</accession>
<dbReference type="OrthoDB" id="7464126at2759"/>
<dbReference type="PANTHER" id="PTHR10039:SF16">
    <property type="entry name" value="GPI INOSITOL-DEACYLASE"/>
    <property type="match status" value="1"/>
</dbReference>
<evidence type="ECO:0000313" key="2">
    <source>
        <dbReference type="Proteomes" id="UP000030671"/>
    </source>
</evidence>
<sequence length="447" mass="50188">MTIYITPEPHNRHFPLNLTSLKPRSTLMLAEKHDIQGHGHALSASGLVARLTGINIEGEFREPGRSDRFVVVSIDDREEWKSKKCSSGSRLHWQEDHRLHPSSSIKFEIFRSGILSKISPDKRYLLGQFFGKAVELLENSVALDLQDLTGARLASVKIKIQWTGSMRRFIVLTTAYSSISEDIDASATMAEAAYSSTETASSCIPSLGQALEAVVKIARTFISCTVLFSVYEDLSKAWKDELLQDKSVRELAESLREIVCAAHECPDLSVIKGTEDVIEAIGQISLEIASFIDKYARRIFVGELCSSSCARCQNLTEKFGSRISNDTNRMVRQLKDGNLAERHKEILQWLNAPDPSQNYNTAREKHREGTGSWFLSGSEFSSWKNQSGRMQKDHFMVSTSAIKDIMDHCATDRSTAVGYFFFDSRDAQEGLQCHESLVRSLIEQFTL</sequence>
<dbReference type="GeneID" id="20674028"/>
<dbReference type="EMBL" id="KI925456">
    <property type="protein sequence ID" value="ETW83657.1"/>
    <property type="molecule type" value="Genomic_DNA"/>
</dbReference>
<proteinExistence type="predicted"/>
<organism evidence="1 2">
    <name type="scientific">Heterobasidion irregulare (strain TC 32-1)</name>
    <dbReference type="NCBI Taxonomy" id="747525"/>
    <lineage>
        <taxon>Eukaryota</taxon>
        <taxon>Fungi</taxon>
        <taxon>Dikarya</taxon>
        <taxon>Basidiomycota</taxon>
        <taxon>Agaricomycotina</taxon>
        <taxon>Agaricomycetes</taxon>
        <taxon>Russulales</taxon>
        <taxon>Bondarzewiaceae</taxon>
        <taxon>Heterobasidion</taxon>
        <taxon>Heterobasidion annosum species complex</taxon>
    </lineage>
</organism>
<name>W4KCR8_HETIT</name>
<dbReference type="PANTHER" id="PTHR10039">
    <property type="entry name" value="AMELOGENIN"/>
    <property type="match status" value="1"/>
</dbReference>
<dbReference type="RefSeq" id="XP_009543427.1">
    <property type="nucleotide sequence ID" value="XM_009545132.1"/>
</dbReference>
<dbReference type="KEGG" id="hir:HETIRDRAFT_425330"/>
<dbReference type="Proteomes" id="UP000030671">
    <property type="component" value="Unassembled WGS sequence"/>
</dbReference>
<evidence type="ECO:0008006" key="3">
    <source>
        <dbReference type="Google" id="ProtNLM"/>
    </source>
</evidence>
<reference evidence="1 2" key="1">
    <citation type="journal article" date="2012" name="New Phytol.">
        <title>Insight into trade-off between wood decay and parasitism from the genome of a fungal forest pathogen.</title>
        <authorList>
            <person name="Olson A."/>
            <person name="Aerts A."/>
            <person name="Asiegbu F."/>
            <person name="Belbahri L."/>
            <person name="Bouzid O."/>
            <person name="Broberg A."/>
            <person name="Canback B."/>
            <person name="Coutinho P.M."/>
            <person name="Cullen D."/>
            <person name="Dalman K."/>
            <person name="Deflorio G."/>
            <person name="van Diepen L.T."/>
            <person name="Dunand C."/>
            <person name="Duplessis S."/>
            <person name="Durling M."/>
            <person name="Gonthier P."/>
            <person name="Grimwood J."/>
            <person name="Fossdal C.G."/>
            <person name="Hansson D."/>
            <person name="Henrissat B."/>
            <person name="Hietala A."/>
            <person name="Himmelstrand K."/>
            <person name="Hoffmeister D."/>
            <person name="Hogberg N."/>
            <person name="James T.Y."/>
            <person name="Karlsson M."/>
            <person name="Kohler A."/>
            <person name="Kues U."/>
            <person name="Lee Y.H."/>
            <person name="Lin Y.C."/>
            <person name="Lind M."/>
            <person name="Lindquist E."/>
            <person name="Lombard V."/>
            <person name="Lucas S."/>
            <person name="Lunden K."/>
            <person name="Morin E."/>
            <person name="Murat C."/>
            <person name="Park J."/>
            <person name="Raffaello T."/>
            <person name="Rouze P."/>
            <person name="Salamov A."/>
            <person name="Schmutz J."/>
            <person name="Solheim H."/>
            <person name="Stahlberg J."/>
            <person name="Velez H."/>
            <person name="de Vries R.P."/>
            <person name="Wiebenga A."/>
            <person name="Woodward S."/>
            <person name="Yakovlev I."/>
            <person name="Garbelotto M."/>
            <person name="Martin F."/>
            <person name="Grigoriev I.V."/>
            <person name="Stenlid J."/>
        </authorList>
    </citation>
    <scope>NUCLEOTIDE SEQUENCE [LARGE SCALE GENOMIC DNA]</scope>
    <source>
        <strain evidence="1 2">TC 32-1</strain>
    </source>
</reference>
<dbReference type="AlphaFoldDB" id="W4KCR8"/>
<evidence type="ECO:0000313" key="1">
    <source>
        <dbReference type="EMBL" id="ETW83657.1"/>
    </source>
</evidence>
<keyword evidence="2" id="KW-1185">Reference proteome</keyword>
<protein>
    <recommendedName>
        <fullName evidence="3">C2 domain-containing protein</fullName>
    </recommendedName>
</protein>
<gene>
    <name evidence="1" type="ORF">HETIRDRAFT_425330</name>
</gene>
<dbReference type="CDD" id="cd00030">
    <property type="entry name" value="C2"/>
    <property type="match status" value="1"/>
</dbReference>